<keyword evidence="4" id="KW-1185">Reference proteome</keyword>
<dbReference type="AlphaFoldDB" id="A0A9W4XKG6"/>
<evidence type="ECO:0000256" key="2">
    <source>
        <dbReference type="ARBA" id="ARBA00023002"/>
    </source>
</evidence>
<name>A0A9W4XKG6_9PLEO</name>
<comment type="caution">
    <text evidence="3">The sequence shown here is derived from an EMBL/GenBank/DDBJ whole genome shotgun (WGS) entry which is preliminary data.</text>
</comment>
<sequence>MSRYAAAHANHSGPGDARPTALQIVKDEGLEGALKGKVALVTGVSSGIGVETAKALAATGMRVFGAVRNIPKASEALQGHLESSGGNISLLHLDMNSLQSVRKCAAEFLAQSDNTLHLLVNNAGIMMTPEGRTTDGFELQLGTNHFAHFLLFQLVKPALLASASPSFPSRVVSLSSVGHRGSEINFDNLALEGIYDPNIAYAQAKLANIYLANEIDRRYGAKNLHSNSVMPGGIWTGLQDTMPKEVTDAWKASPELTAMFKSAEQGAATTLWAAVGEECKNKGGMYLEDCCVAGPAREDSTLADPGYAPYAFDVEKAARLWRISCELVGVEDD</sequence>
<keyword evidence="2" id="KW-0560">Oxidoreductase</keyword>
<dbReference type="InterPro" id="IPR002347">
    <property type="entry name" value="SDR_fam"/>
</dbReference>
<protein>
    <submittedName>
        <fullName evidence="3">Uncharacterized protein</fullName>
    </submittedName>
</protein>
<evidence type="ECO:0000313" key="3">
    <source>
        <dbReference type="EMBL" id="CAI6262804.1"/>
    </source>
</evidence>
<comment type="similarity">
    <text evidence="1">Belongs to the short-chain dehydrogenases/reductases (SDR) family.</text>
</comment>
<dbReference type="GO" id="GO:0016491">
    <property type="term" value="F:oxidoreductase activity"/>
    <property type="evidence" value="ECO:0007669"/>
    <property type="project" value="UniProtKB-KW"/>
</dbReference>
<dbReference type="EMBL" id="CAOQHR010000001">
    <property type="protein sequence ID" value="CAI6262804.1"/>
    <property type="molecule type" value="Genomic_DNA"/>
</dbReference>
<dbReference type="Proteomes" id="UP001152607">
    <property type="component" value="Unassembled WGS sequence"/>
</dbReference>
<dbReference type="OrthoDB" id="191139at2759"/>
<gene>
    <name evidence="3" type="ORF">PDIGIT_LOCUS1417</name>
</gene>
<reference evidence="3" key="1">
    <citation type="submission" date="2023-01" db="EMBL/GenBank/DDBJ databases">
        <authorList>
            <person name="Van Ghelder C."/>
            <person name="Rancurel C."/>
        </authorList>
    </citation>
    <scope>NUCLEOTIDE SEQUENCE</scope>
    <source>
        <strain evidence="3">CNCM I-4278</strain>
    </source>
</reference>
<accession>A0A9W4XKG6</accession>
<evidence type="ECO:0000256" key="1">
    <source>
        <dbReference type="ARBA" id="ARBA00006484"/>
    </source>
</evidence>
<dbReference type="SUPFAM" id="SSF51735">
    <property type="entry name" value="NAD(P)-binding Rossmann-fold domains"/>
    <property type="match status" value="1"/>
</dbReference>
<dbReference type="Pfam" id="PF00106">
    <property type="entry name" value="adh_short"/>
    <property type="match status" value="1"/>
</dbReference>
<dbReference type="InterPro" id="IPR036291">
    <property type="entry name" value="NAD(P)-bd_dom_sf"/>
</dbReference>
<dbReference type="Gene3D" id="3.40.50.720">
    <property type="entry name" value="NAD(P)-binding Rossmann-like Domain"/>
    <property type="match status" value="1"/>
</dbReference>
<evidence type="ECO:0000313" key="4">
    <source>
        <dbReference type="Proteomes" id="UP001152607"/>
    </source>
</evidence>
<dbReference type="PANTHER" id="PTHR24320:SF272">
    <property type="entry name" value="NAD(P)-BINDING ROSSMANN-FOLD SUPERFAMILY PROTEIN"/>
    <property type="match status" value="1"/>
</dbReference>
<organism evidence="3 4">
    <name type="scientific">Periconia digitata</name>
    <dbReference type="NCBI Taxonomy" id="1303443"/>
    <lineage>
        <taxon>Eukaryota</taxon>
        <taxon>Fungi</taxon>
        <taxon>Dikarya</taxon>
        <taxon>Ascomycota</taxon>
        <taxon>Pezizomycotina</taxon>
        <taxon>Dothideomycetes</taxon>
        <taxon>Pleosporomycetidae</taxon>
        <taxon>Pleosporales</taxon>
        <taxon>Massarineae</taxon>
        <taxon>Periconiaceae</taxon>
        <taxon>Periconia</taxon>
    </lineage>
</organism>
<dbReference type="PANTHER" id="PTHR24320">
    <property type="entry name" value="RETINOL DEHYDROGENASE"/>
    <property type="match status" value="1"/>
</dbReference>
<proteinExistence type="inferred from homology"/>
<dbReference type="PRINTS" id="PR00081">
    <property type="entry name" value="GDHRDH"/>
</dbReference>